<organism evidence="2 3">
    <name type="scientific">Planococcus citreus</name>
    <dbReference type="NCBI Taxonomy" id="1373"/>
    <lineage>
        <taxon>Bacteria</taxon>
        <taxon>Bacillati</taxon>
        <taxon>Bacillota</taxon>
        <taxon>Bacilli</taxon>
        <taxon>Bacillales</taxon>
        <taxon>Caryophanaceae</taxon>
        <taxon>Planococcus</taxon>
    </lineage>
</organism>
<feature type="compositionally biased region" description="Basic and acidic residues" evidence="1">
    <location>
        <begin position="37"/>
        <end position="49"/>
    </location>
</feature>
<gene>
    <name evidence="2" type="ORF">DFR62_3239</name>
</gene>
<evidence type="ECO:0000313" key="2">
    <source>
        <dbReference type="EMBL" id="RLJ81629.1"/>
    </source>
</evidence>
<keyword evidence="3" id="KW-1185">Reference proteome</keyword>
<dbReference type="EMBL" id="RCCP01000007">
    <property type="protein sequence ID" value="RLJ81629.1"/>
    <property type="molecule type" value="Genomic_DNA"/>
</dbReference>
<name>A0A497YJ32_9BACL</name>
<dbReference type="Proteomes" id="UP000280791">
    <property type="component" value="Unassembled WGS sequence"/>
</dbReference>
<protein>
    <submittedName>
        <fullName evidence="2">Uncharacterized protein</fullName>
    </submittedName>
</protein>
<reference evidence="2 3" key="1">
    <citation type="submission" date="2018-10" db="EMBL/GenBank/DDBJ databases">
        <title>Genomic Encyclopedia of Type Strains, Phase IV (KMG-IV): sequencing the most valuable type-strain genomes for metagenomic binning, comparative biology and taxonomic classification.</title>
        <authorList>
            <person name="Goeker M."/>
        </authorList>
    </citation>
    <scope>NUCLEOTIDE SEQUENCE [LARGE SCALE GENOMIC DNA]</scope>
    <source>
        <strain evidence="2 3">DSM 20549</strain>
    </source>
</reference>
<dbReference type="AlphaFoldDB" id="A0A497YJ32"/>
<dbReference type="RefSeq" id="WP_167456542.1">
    <property type="nucleotide sequence ID" value="NZ_QBEW01000056.1"/>
</dbReference>
<comment type="caution">
    <text evidence="2">The sequence shown here is derived from an EMBL/GenBank/DDBJ whole genome shotgun (WGS) entry which is preliminary data.</text>
</comment>
<proteinExistence type="predicted"/>
<feature type="region of interest" description="Disordered" evidence="1">
    <location>
        <begin position="25"/>
        <end position="49"/>
    </location>
</feature>
<evidence type="ECO:0000313" key="3">
    <source>
        <dbReference type="Proteomes" id="UP000280791"/>
    </source>
</evidence>
<evidence type="ECO:0000256" key="1">
    <source>
        <dbReference type="SAM" id="MobiDB-lite"/>
    </source>
</evidence>
<accession>A0A497YJ32</accession>
<sequence>MAIGRLVRSAIKYGPIAYPIIRKVMNNRKKNNANNENDARNRSDSRKSR</sequence>